<dbReference type="Proteomes" id="UP000245626">
    <property type="component" value="Unassembled WGS sequence"/>
</dbReference>
<organism evidence="1 2">
    <name type="scientific">Violaceomyces palustris</name>
    <dbReference type="NCBI Taxonomy" id="1673888"/>
    <lineage>
        <taxon>Eukaryota</taxon>
        <taxon>Fungi</taxon>
        <taxon>Dikarya</taxon>
        <taxon>Basidiomycota</taxon>
        <taxon>Ustilaginomycotina</taxon>
        <taxon>Ustilaginomycetes</taxon>
        <taxon>Violaceomycetales</taxon>
        <taxon>Violaceomycetaceae</taxon>
        <taxon>Violaceomyces</taxon>
    </lineage>
</organism>
<reference evidence="1 2" key="1">
    <citation type="journal article" date="2018" name="Mol. Biol. Evol.">
        <title>Broad Genomic Sampling Reveals a Smut Pathogenic Ancestry of the Fungal Clade Ustilaginomycotina.</title>
        <authorList>
            <person name="Kijpornyongpan T."/>
            <person name="Mondo S.J."/>
            <person name="Barry K."/>
            <person name="Sandor L."/>
            <person name="Lee J."/>
            <person name="Lipzen A."/>
            <person name="Pangilinan J."/>
            <person name="LaButti K."/>
            <person name="Hainaut M."/>
            <person name="Henrissat B."/>
            <person name="Grigoriev I.V."/>
            <person name="Spatafora J.W."/>
            <person name="Aime M.C."/>
        </authorList>
    </citation>
    <scope>NUCLEOTIDE SEQUENCE [LARGE SCALE GENOMIC DNA]</scope>
    <source>
        <strain evidence="1 2">SA 807</strain>
    </source>
</reference>
<name>A0ACD0P758_9BASI</name>
<protein>
    <submittedName>
        <fullName evidence="1">Uncharacterized protein</fullName>
    </submittedName>
</protein>
<keyword evidence="2" id="KW-1185">Reference proteome</keyword>
<sequence length="88" mass="10021">MVGVRGSEWEEEEEGEEKGEFKEKKGFGIKNKDLKARRISGRILVNANVLTVTVSALLDWMTLWMTLTDQRRGEEKRRSQGSFTCADG</sequence>
<dbReference type="EMBL" id="KZ819705">
    <property type="protein sequence ID" value="PWN53879.1"/>
    <property type="molecule type" value="Genomic_DNA"/>
</dbReference>
<gene>
    <name evidence="1" type="ORF">IE53DRAFT_84468</name>
</gene>
<evidence type="ECO:0000313" key="2">
    <source>
        <dbReference type="Proteomes" id="UP000245626"/>
    </source>
</evidence>
<proteinExistence type="predicted"/>
<evidence type="ECO:0000313" key="1">
    <source>
        <dbReference type="EMBL" id="PWN53879.1"/>
    </source>
</evidence>
<accession>A0ACD0P758</accession>